<protein>
    <submittedName>
        <fullName evidence="2">Uncharacterized protein</fullName>
    </submittedName>
</protein>
<evidence type="ECO:0000313" key="3">
    <source>
        <dbReference type="Proteomes" id="UP001420932"/>
    </source>
</evidence>
<dbReference type="Proteomes" id="UP001420932">
    <property type="component" value="Unassembled WGS sequence"/>
</dbReference>
<name>A0AAP0LHB1_9MAGN</name>
<sequence length="291" mass="33371">MPTPLSSSLISLTPLRMFNGARDVNKGLRHFSDTCSNCRQEGEAYKSGIKIGEIPTPKKQRVSSSALSRKGKEVLTVETSFDWIGCRMEEVVVAYQQNFSIRSIDKSIVEKKVHVERNDQNHVMDRKNVVIMELVFDVFSRRWVEKRPNKDQGGEGDGDKEEGSDDEDDESTDLFHSFFNELKTTVVNRLDHIENFLVSLDSKLRKINYAFNKAGGDVSVGMRMMQKDVDCLLKRATEVTKKAKSSMHVTDEFVDGMDQMVDECERAFYEWNVRKEWKCKTYLNNVNLDVG</sequence>
<feature type="compositionally biased region" description="Acidic residues" evidence="1">
    <location>
        <begin position="154"/>
        <end position="170"/>
    </location>
</feature>
<evidence type="ECO:0000256" key="1">
    <source>
        <dbReference type="SAM" id="MobiDB-lite"/>
    </source>
</evidence>
<accession>A0AAP0LHB1</accession>
<proteinExistence type="predicted"/>
<keyword evidence="3" id="KW-1185">Reference proteome</keyword>
<dbReference type="EMBL" id="JBBNAF010000001">
    <property type="protein sequence ID" value="KAK9169620.1"/>
    <property type="molecule type" value="Genomic_DNA"/>
</dbReference>
<evidence type="ECO:0000313" key="2">
    <source>
        <dbReference type="EMBL" id="KAK9169620.1"/>
    </source>
</evidence>
<organism evidence="2 3">
    <name type="scientific">Stephania yunnanensis</name>
    <dbReference type="NCBI Taxonomy" id="152371"/>
    <lineage>
        <taxon>Eukaryota</taxon>
        <taxon>Viridiplantae</taxon>
        <taxon>Streptophyta</taxon>
        <taxon>Embryophyta</taxon>
        <taxon>Tracheophyta</taxon>
        <taxon>Spermatophyta</taxon>
        <taxon>Magnoliopsida</taxon>
        <taxon>Ranunculales</taxon>
        <taxon>Menispermaceae</taxon>
        <taxon>Menispermoideae</taxon>
        <taxon>Cissampelideae</taxon>
        <taxon>Stephania</taxon>
    </lineage>
</organism>
<reference evidence="2 3" key="1">
    <citation type="submission" date="2024-01" db="EMBL/GenBank/DDBJ databases">
        <title>Genome assemblies of Stephania.</title>
        <authorList>
            <person name="Yang L."/>
        </authorList>
    </citation>
    <scope>NUCLEOTIDE SEQUENCE [LARGE SCALE GENOMIC DNA]</scope>
    <source>
        <strain evidence="2">YNDBR</strain>
        <tissue evidence="2">Leaf</tissue>
    </source>
</reference>
<gene>
    <name evidence="2" type="ORF">Syun_001760</name>
</gene>
<feature type="region of interest" description="Disordered" evidence="1">
    <location>
        <begin position="147"/>
        <end position="170"/>
    </location>
</feature>
<dbReference type="AlphaFoldDB" id="A0AAP0LHB1"/>
<comment type="caution">
    <text evidence="2">The sequence shown here is derived from an EMBL/GenBank/DDBJ whole genome shotgun (WGS) entry which is preliminary data.</text>
</comment>